<keyword evidence="4" id="KW-0255">Endonuclease</keyword>
<dbReference type="GO" id="GO:0003729">
    <property type="term" value="F:mRNA binding"/>
    <property type="evidence" value="ECO:0007669"/>
    <property type="project" value="InterPro"/>
</dbReference>
<dbReference type="EMBL" id="SJZJ01000019">
    <property type="protein sequence ID" value="TCJ23008.1"/>
    <property type="molecule type" value="Genomic_DNA"/>
</dbReference>
<comment type="similarity">
    <text evidence="1">Belongs to the HicA mRNA interferase family.</text>
</comment>
<evidence type="ECO:0000256" key="5">
    <source>
        <dbReference type="ARBA" id="ARBA00022801"/>
    </source>
</evidence>
<dbReference type="Proteomes" id="UP000295453">
    <property type="component" value="Unassembled WGS sequence"/>
</dbReference>
<evidence type="ECO:0000256" key="3">
    <source>
        <dbReference type="ARBA" id="ARBA00022722"/>
    </source>
</evidence>
<dbReference type="SUPFAM" id="SSF54786">
    <property type="entry name" value="YcfA/nrd intein domain"/>
    <property type="match status" value="1"/>
</dbReference>
<evidence type="ECO:0000256" key="7">
    <source>
        <dbReference type="ARBA" id="ARBA00023016"/>
    </source>
</evidence>
<dbReference type="AlphaFoldDB" id="A0A4R1CAY7"/>
<evidence type="ECO:0000313" key="8">
    <source>
        <dbReference type="EMBL" id="TCJ20829.1"/>
    </source>
</evidence>
<protein>
    <submittedName>
        <fullName evidence="10">Type II toxin-antitoxin system HicA family toxin</fullName>
    </submittedName>
</protein>
<keyword evidence="11" id="KW-1185">Reference proteome</keyword>
<name>A0A4R1CAY7_9ACTN</name>
<dbReference type="Gene3D" id="3.30.920.30">
    <property type="entry name" value="Hypothetical protein"/>
    <property type="match status" value="1"/>
</dbReference>
<evidence type="ECO:0000256" key="1">
    <source>
        <dbReference type="ARBA" id="ARBA00006620"/>
    </source>
</evidence>
<gene>
    <name evidence="10" type="ORF">EPD65_08500</name>
    <name evidence="9" type="ORF">EPD65_11645</name>
    <name evidence="8" type="ORF">EPD65_16090</name>
</gene>
<evidence type="ECO:0000313" key="10">
    <source>
        <dbReference type="EMBL" id="TCJ28020.1"/>
    </source>
</evidence>
<evidence type="ECO:0000256" key="2">
    <source>
        <dbReference type="ARBA" id="ARBA00022649"/>
    </source>
</evidence>
<dbReference type="GO" id="GO:0004519">
    <property type="term" value="F:endonuclease activity"/>
    <property type="evidence" value="ECO:0007669"/>
    <property type="project" value="UniProtKB-KW"/>
</dbReference>
<dbReference type="GO" id="GO:0016787">
    <property type="term" value="F:hydrolase activity"/>
    <property type="evidence" value="ECO:0007669"/>
    <property type="project" value="UniProtKB-KW"/>
</dbReference>
<dbReference type="InterPro" id="IPR038570">
    <property type="entry name" value="HicA_sf"/>
</dbReference>
<evidence type="ECO:0000256" key="6">
    <source>
        <dbReference type="ARBA" id="ARBA00022884"/>
    </source>
</evidence>
<evidence type="ECO:0000256" key="4">
    <source>
        <dbReference type="ARBA" id="ARBA00022759"/>
    </source>
</evidence>
<dbReference type="RefSeq" id="WP_131583134.1">
    <property type="nucleotide sequence ID" value="NZ_SJZJ01000012.1"/>
</dbReference>
<dbReference type="Pfam" id="PF07927">
    <property type="entry name" value="HicA_toxin"/>
    <property type="match status" value="1"/>
</dbReference>
<keyword evidence="3" id="KW-0540">Nuclease</keyword>
<comment type="caution">
    <text evidence="10">The sequence shown here is derived from an EMBL/GenBank/DDBJ whole genome shotgun (WGS) entry which is preliminary data.</text>
</comment>
<evidence type="ECO:0000313" key="11">
    <source>
        <dbReference type="Proteomes" id="UP000295453"/>
    </source>
</evidence>
<proteinExistence type="inferred from homology"/>
<dbReference type="EMBL" id="SJZJ01000012">
    <property type="protein sequence ID" value="TCJ28020.1"/>
    <property type="molecule type" value="Genomic_DNA"/>
</dbReference>
<sequence>MIKPTKRAELVKALLANGCTRLRDRGDHEVFACPCGKHMGPVPRHREITAGVCRSLIKQLSCLPEGWMPQ</sequence>
<dbReference type="InterPro" id="IPR012933">
    <property type="entry name" value="HicA_mRNA_interferase"/>
</dbReference>
<dbReference type="OrthoDB" id="4425504at2"/>
<keyword evidence="7" id="KW-0346">Stress response</keyword>
<organism evidence="10 11">
    <name type="scientific">Nocardioides jejuensis</name>
    <dbReference type="NCBI Taxonomy" id="2502782"/>
    <lineage>
        <taxon>Bacteria</taxon>
        <taxon>Bacillati</taxon>
        <taxon>Actinomycetota</taxon>
        <taxon>Actinomycetes</taxon>
        <taxon>Propionibacteriales</taxon>
        <taxon>Nocardioidaceae</taxon>
        <taxon>Nocardioides</taxon>
    </lineage>
</organism>
<dbReference type="EMBL" id="SJZJ01000055">
    <property type="protein sequence ID" value="TCJ20829.1"/>
    <property type="molecule type" value="Genomic_DNA"/>
</dbReference>
<keyword evidence="2" id="KW-1277">Toxin-antitoxin system</keyword>
<keyword evidence="6" id="KW-0694">RNA-binding</keyword>
<evidence type="ECO:0000313" key="9">
    <source>
        <dbReference type="EMBL" id="TCJ23008.1"/>
    </source>
</evidence>
<accession>A0A4R1CAY7</accession>
<keyword evidence="5" id="KW-0378">Hydrolase</keyword>
<reference evidence="10 11" key="1">
    <citation type="submission" date="2019-03" db="EMBL/GenBank/DDBJ databases">
        <authorList>
            <person name="Kim M.K.M."/>
        </authorList>
    </citation>
    <scope>NUCLEOTIDE SEQUENCE [LARGE SCALE GENOMIC DNA]</scope>
    <source>
        <strain evidence="10 11">18JY15-6</strain>
    </source>
</reference>